<evidence type="ECO:0000259" key="3">
    <source>
        <dbReference type="Pfam" id="PF20148"/>
    </source>
</evidence>
<comment type="caution">
    <text evidence="6">The sequence shown here is derived from an EMBL/GenBank/DDBJ whole genome shotgun (WGS) entry which is preliminary data.</text>
</comment>
<dbReference type="InterPro" id="IPR056823">
    <property type="entry name" value="TEN-like_YD-shell"/>
</dbReference>
<evidence type="ECO:0000256" key="2">
    <source>
        <dbReference type="SAM" id="MobiDB-lite"/>
    </source>
</evidence>
<evidence type="ECO:0000256" key="1">
    <source>
        <dbReference type="ARBA" id="ARBA00022737"/>
    </source>
</evidence>
<accession>A0ABS5KN44</accession>
<evidence type="ECO:0000313" key="7">
    <source>
        <dbReference type="Proteomes" id="UP000730482"/>
    </source>
</evidence>
<dbReference type="InterPro" id="IPR049082">
    <property type="entry name" value="T7SS_signal"/>
</dbReference>
<dbReference type="PANTHER" id="PTHR32305">
    <property type="match status" value="1"/>
</dbReference>
<keyword evidence="7" id="KW-1185">Reference proteome</keyword>
<feature type="region of interest" description="Disordered" evidence="2">
    <location>
        <begin position="1231"/>
        <end position="1270"/>
    </location>
</feature>
<dbReference type="SUPFAM" id="SSF140453">
    <property type="entry name" value="EsxAB dimer-like"/>
    <property type="match status" value="1"/>
</dbReference>
<dbReference type="InterPro" id="IPR036689">
    <property type="entry name" value="ESAT-6-like_sf"/>
</dbReference>
<dbReference type="InterPro" id="IPR031325">
    <property type="entry name" value="RHS_repeat"/>
</dbReference>
<evidence type="ECO:0000259" key="5">
    <source>
        <dbReference type="Pfam" id="PF25023"/>
    </source>
</evidence>
<dbReference type="NCBIfam" id="TIGR03696">
    <property type="entry name" value="Rhs_assc_core"/>
    <property type="match status" value="1"/>
</dbReference>
<feature type="domain" description="Teneurin-like YD-shell" evidence="5">
    <location>
        <begin position="594"/>
        <end position="721"/>
    </location>
</feature>
<feature type="domain" description="Teneurin-like YD-shell" evidence="5">
    <location>
        <begin position="845"/>
        <end position="960"/>
    </location>
</feature>
<keyword evidence="1" id="KW-0677">Repeat</keyword>
<protein>
    <recommendedName>
        <fullName evidence="8">YD repeat protein</fullName>
    </recommendedName>
</protein>
<gene>
    <name evidence="6" type="ORF">KGQ19_11220</name>
</gene>
<dbReference type="InterPro" id="IPR022385">
    <property type="entry name" value="Rhs_assc_core"/>
</dbReference>
<dbReference type="NCBIfam" id="TIGR01643">
    <property type="entry name" value="YD_repeat_2x"/>
    <property type="match status" value="10"/>
</dbReference>
<dbReference type="RefSeq" id="WP_212009029.1">
    <property type="nucleotide sequence ID" value="NZ_JAAFYZ010000028.1"/>
</dbReference>
<evidence type="ECO:0008006" key="8">
    <source>
        <dbReference type="Google" id="ProtNLM"/>
    </source>
</evidence>
<reference evidence="6 7" key="1">
    <citation type="submission" date="2020-02" db="EMBL/GenBank/DDBJ databases">
        <title>Acidophilic actinobacteria isolated from forest soil.</title>
        <authorList>
            <person name="Golinska P."/>
        </authorList>
    </citation>
    <scope>NUCLEOTIDE SEQUENCE [LARGE SCALE GENOMIC DNA]</scope>
    <source>
        <strain evidence="6 7">NL8</strain>
    </source>
</reference>
<organism evidence="6 7">
    <name type="scientific">Catenulispora pinistramenti</name>
    <dbReference type="NCBI Taxonomy" id="2705254"/>
    <lineage>
        <taxon>Bacteria</taxon>
        <taxon>Bacillati</taxon>
        <taxon>Actinomycetota</taxon>
        <taxon>Actinomycetes</taxon>
        <taxon>Catenulisporales</taxon>
        <taxon>Catenulisporaceae</taxon>
        <taxon>Catenulispora</taxon>
    </lineage>
</organism>
<dbReference type="Pfam" id="PF21725">
    <property type="entry name" value="T7SS_signal"/>
    <property type="match status" value="1"/>
</dbReference>
<feature type="compositionally biased region" description="Low complexity" evidence="2">
    <location>
        <begin position="146"/>
        <end position="157"/>
    </location>
</feature>
<dbReference type="PANTHER" id="PTHR32305:SF15">
    <property type="entry name" value="PROTEIN RHSA-RELATED"/>
    <property type="match status" value="1"/>
</dbReference>
<feature type="region of interest" description="Disordered" evidence="2">
    <location>
        <begin position="134"/>
        <end position="157"/>
    </location>
</feature>
<dbReference type="Gene3D" id="1.10.287.1060">
    <property type="entry name" value="ESAT-6-like"/>
    <property type="match status" value="1"/>
</dbReference>
<sequence>MARPSGWDILGLDGDPTPGVVESVQALAKEFGDFAHDVESAYRSLNSFGSDTTTLEWVGQTAEAFKANYGPLPGRLQKLYTSYSEASDALSAYAPKLQAAQSKADTALRQAQDAQVDLQHATTNANTAADDLKTAQQSHATTPNPQAVTDAQAAHDTAQTNLSNAKAHMATLTAQANQAHDDRIAAAKDCAKAIHHAQSDGIHNKHWWEHLGAELAEWGGKIGEIAGDIAPVLDVLAIATAWIPGVDVVTAGLAEADNLIALVGTGVQIAGDGMQGHWGDALLGAGMLGATFLGGRALSKVGGKAFDSMASKFGKEAEGSENAVGAEARTADGARPAGKMADPVDVVSGWMLTDATDLELPGTLPVILRRAYASGYATGHLFGPGWSSTLDQRISINEAGIHFAGDDAQRLDYGIPVGGSEMLPERGSRWPLVWDRGSDEVRITDPWSGQTRHFAVTHFQNELGQIRDLTAVSDRNGNRIDVIRDAQGTPTLIEHPGYRIAVDTIATATGPRISSLRLVAGDSLGDDTVVKRYSYDQRGRLTGVINSSGSPFTYEWDENDRIIAWRDRGGYRYGYVYDHLDRVVRGEGAFLAGSFRYDPANRTTVFTNSLGHVTTFVYDENGHITAETDPLGNTTSTLSDLYGRVLSRTDPLGNITTLYRDEAGDIQSVVTADGSTVQFGHNRLHQVVSAVYPDGAEWRREYDERGNLTSVTDPSDAVVKFVYSDDGAPIAVTDQVGAVTRFTNDRAGLSLTVLDPLGGLTQADRDSAGRMVRVTNPSGAVTAFEWNVEGQPVARVDPDGARTVWHHDASGRLVRIVDPVGATTVFEPGPVETLMARTGPDGVRHTFTYDSELNLVEVGNPAGATWHYHYDAAGRLASETDFIGRTLAYEYDALGQLVMRTTRVGQRMTLEHDSAGNVVALRTPDGDYRYSYDSTGHMVNAAGPDNAVAFEYDPLGRVAAETVDGRTMRYGYDPAGRLVRRVTASGIESDWTYDAAGRPTGLAAGDDHVSFRFDEAGREIERLFSAGASLARGYDAVGRLVTQDLLAGSAGGMHSVFGRTWAWRADGTPEELQDTLRGVIRHYISDRAGRVTTVTAQGWTEDYAYEAFGNATLKDADPNGRPSGAVPEEATSAASSGAMRTLIRRAGRIHFEHDDAGRLIRTVRRTLDGRRRVWEYSWDSQDRLVQAVTPDNGTWHYIYDPLGRRTEKRRVGDDGAIAEQTVFSWDGPRLAEQQTPGARGSSVTLTWDYDPGTYRPAAQRRRGRSGDDADQDRIDEAFHAIVTDLVGTPTELVTPDGHVAWHTTTTLWGRTTSTVAEAGLDCPLRFPGQYYDAETGLHYNVHRYYDPDAAAYLTPDPLGLAPAPNDHAYAPNPLIFADPLGLEYEGAHYGEGFNTVNPDLPKPYINPKGNWTNDVYTVRQQAMLPHMSGSTVDGKSQFLFNSEPEKITLDAAAYADAHGLWVGNKARVYIENGPVGIVGKTGELTNWIRVTREGRMVHSWPVGPPSNG</sequence>
<evidence type="ECO:0000259" key="4">
    <source>
        <dbReference type="Pfam" id="PF21725"/>
    </source>
</evidence>
<dbReference type="Pfam" id="PF20148">
    <property type="entry name" value="DUF6531"/>
    <property type="match status" value="1"/>
</dbReference>
<feature type="compositionally biased region" description="Polar residues" evidence="2">
    <location>
        <begin position="134"/>
        <end position="145"/>
    </location>
</feature>
<feature type="domain" description="DUF6531" evidence="3">
    <location>
        <begin position="342"/>
        <end position="413"/>
    </location>
</feature>
<dbReference type="InterPro" id="IPR006530">
    <property type="entry name" value="YD"/>
</dbReference>
<dbReference type="EMBL" id="JAAFYZ010000028">
    <property type="protein sequence ID" value="MBS2547442.1"/>
    <property type="molecule type" value="Genomic_DNA"/>
</dbReference>
<dbReference type="Pfam" id="PF05593">
    <property type="entry name" value="RHS_repeat"/>
    <property type="match status" value="3"/>
</dbReference>
<proteinExistence type="predicted"/>
<dbReference type="InterPro" id="IPR045351">
    <property type="entry name" value="DUF6531"/>
</dbReference>
<dbReference type="Proteomes" id="UP000730482">
    <property type="component" value="Unassembled WGS sequence"/>
</dbReference>
<feature type="domain" description="Putative T7SS secretion signal" evidence="4">
    <location>
        <begin position="19"/>
        <end position="187"/>
    </location>
</feature>
<dbReference type="Pfam" id="PF25023">
    <property type="entry name" value="TEN_YD-shell"/>
    <property type="match status" value="2"/>
</dbReference>
<feature type="compositionally biased region" description="Polar residues" evidence="2">
    <location>
        <begin position="1232"/>
        <end position="1245"/>
    </location>
</feature>
<dbReference type="InterPro" id="IPR050708">
    <property type="entry name" value="T6SS_VgrG/RHS"/>
</dbReference>
<dbReference type="Gene3D" id="2.180.10.10">
    <property type="entry name" value="RHS repeat-associated core"/>
    <property type="match status" value="3"/>
</dbReference>
<evidence type="ECO:0000313" key="6">
    <source>
        <dbReference type="EMBL" id="MBS2547442.1"/>
    </source>
</evidence>
<feature type="region of interest" description="Disordered" evidence="2">
    <location>
        <begin position="1114"/>
        <end position="1137"/>
    </location>
</feature>
<name>A0ABS5KN44_9ACTN</name>